<evidence type="ECO:0000256" key="1">
    <source>
        <dbReference type="ARBA" id="ARBA00022737"/>
    </source>
</evidence>
<sequence length="416" mass="45835">MSRAASAASATAQCLDAALDVSGRFGFGGPLPALAVCFRVKAMHGATTPGWARFLPCQLQAAVVQGVWSLSQKARGCRRVQEAIVACTTDQQRESIAKELLGHIWDAARCPHANFVLQRLIEAMRPTASQFIIDEILQHGSRAAAQVARHKYGCRIIQRLLEHCRPDQVEQLAEELLKDSMGLFRHPYGNYVLQELLVSGTPSQKSRISRMLEQHTLAVVTDCHASAVTAKALTYGSQKDKCRLAHALAAQSSLVPAMAYTRHGYVVAQLVLQLLEGQDRERVLQEMSQYALSLRTSRYGRLALASMSEPCVDIVTLLQGHRSSVQTSLTQDAAEVRRCAAEDEASLIQLYGLCAQAMRDTKAILEEAEQQSKLLSSEWSKERQRLRQRGSELAARQAAGWQALHQAVQQDIARLA</sequence>
<dbReference type="GO" id="GO:0010608">
    <property type="term" value="P:post-transcriptional regulation of gene expression"/>
    <property type="evidence" value="ECO:0007669"/>
    <property type="project" value="TreeGrafter"/>
</dbReference>
<dbReference type="InterPro" id="IPR011989">
    <property type="entry name" value="ARM-like"/>
</dbReference>
<keyword evidence="1" id="KW-0677">Repeat</keyword>
<evidence type="ECO:0000313" key="5">
    <source>
        <dbReference type="Proteomes" id="UP000654075"/>
    </source>
</evidence>
<dbReference type="GO" id="GO:0005737">
    <property type="term" value="C:cytoplasm"/>
    <property type="evidence" value="ECO:0007669"/>
    <property type="project" value="TreeGrafter"/>
</dbReference>
<dbReference type="SMART" id="SM00025">
    <property type="entry name" value="Pumilio"/>
    <property type="match status" value="5"/>
</dbReference>
<dbReference type="InterPro" id="IPR016024">
    <property type="entry name" value="ARM-type_fold"/>
</dbReference>
<comment type="caution">
    <text evidence="4">The sequence shown here is derived from an EMBL/GenBank/DDBJ whole genome shotgun (WGS) entry which is preliminary data.</text>
</comment>
<proteinExistence type="predicted"/>
<name>A0A813H9T1_POLGL</name>
<keyword evidence="5" id="KW-1185">Reference proteome</keyword>
<feature type="domain" description="PUM-HD" evidence="3">
    <location>
        <begin position="1"/>
        <end position="311"/>
    </location>
</feature>
<dbReference type="AlphaFoldDB" id="A0A813H9T1"/>
<dbReference type="Proteomes" id="UP000654075">
    <property type="component" value="Unassembled WGS sequence"/>
</dbReference>
<dbReference type="PROSITE" id="PS50302">
    <property type="entry name" value="PUM"/>
    <property type="match status" value="3"/>
</dbReference>
<dbReference type="Gene3D" id="1.25.10.10">
    <property type="entry name" value="Leucine-rich Repeat Variant"/>
    <property type="match status" value="1"/>
</dbReference>
<dbReference type="InterPro" id="IPR033133">
    <property type="entry name" value="PUM-HD"/>
</dbReference>
<evidence type="ECO:0000313" key="4">
    <source>
        <dbReference type="EMBL" id="CAE8634653.1"/>
    </source>
</evidence>
<dbReference type="OrthoDB" id="668540at2759"/>
<dbReference type="InterPro" id="IPR001313">
    <property type="entry name" value="Pumilio_RNA-bd_rpt"/>
</dbReference>
<feature type="repeat" description="Pumilio" evidence="2">
    <location>
        <begin position="99"/>
        <end position="134"/>
    </location>
</feature>
<organism evidence="4 5">
    <name type="scientific">Polarella glacialis</name>
    <name type="common">Dinoflagellate</name>
    <dbReference type="NCBI Taxonomy" id="89957"/>
    <lineage>
        <taxon>Eukaryota</taxon>
        <taxon>Sar</taxon>
        <taxon>Alveolata</taxon>
        <taxon>Dinophyceae</taxon>
        <taxon>Suessiales</taxon>
        <taxon>Suessiaceae</taxon>
        <taxon>Polarella</taxon>
    </lineage>
</organism>
<dbReference type="PANTHER" id="PTHR12537">
    <property type="entry name" value="RNA BINDING PROTEIN PUMILIO-RELATED"/>
    <property type="match status" value="1"/>
</dbReference>
<dbReference type="SUPFAM" id="SSF48371">
    <property type="entry name" value="ARM repeat"/>
    <property type="match status" value="1"/>
</dbReference>
<dbReference type="GO" id="GO:0003729">
    <property type="term" value="F:mRNA binding"/>
    <property type="evidence" value="ECO:0007669"/>
    <property type="project" value="TreeGrafter"/>
</dbReference>
<reference evidence="4" key="1">
    <citation type="submission" date="2021-02" db="EMBL/GenBank/DDBJ databases">
        <authorList>
            <person name="Dougan E. K."/>
            <person name="Rhodes N."/>
            <person name="Thang M."/>
            <person name="Chan C."/>
        </authorList>
    </citation>
    <scope>NUCLEOTIDE SEQUENCE</scope>
</reference>
<dbReference type="PROSITE" id="PS50303">
    <property type="entry name" value="PUM_HD"/>
    <property type="match status" value="1"/>
</dbReference>
<evidence type="ECO:0000259" key="3">
    <source>
        <dbReference type="PROSITE" id="PS50303"/>
    </source>
</evidence>
<dbReference type="EMBL" id="CAJNNV010031098">
    <property type="protein sequence ID" value="CAE8634653.1"/>
    <property type="molecule type" value="Genomic_DNA"/>
</dbReference>
<feature type="repeat" description="Pumilio" evidence="2">
    <location>
        <begin position="175"/>
        <end position="213"/>
    </location>
</feature>
<evidence type="ECO:0000256" key="2">
    <source>
        <dbReference type="PROSITE-ProRule" id="PRU00317"/>
    </source>
</evidence>
<feature type="repeat" description="Pumilio" evidence="2">
    <location>
        <begin position="135"/>
        <end position="174"/>
    </location>
</feature>
<dbReference type="Pfam" id="PF00806">
    <property type="entry name" value="PUF"/>
    <property type="match status" value="4"/>
</dbReference>
<gene>
    <name evidence="4" type="ORF">PGLA1383_LOCUS50301</name>
</gene>
<accession>A0A813H9T1</accession>
<protein>
    <recommendedName>
        <fullName evidence="3">PUM-HD domain-containing protein</fullName>
    </recommendedName>
</protein>